<evidence type="ECO:0000313" key="1">
    <source>
        <dbReference type="EMBL" id="SVA50182.1"/>
    </source>
</evidence>
<protein>
    <recommendedName>
        <fullName evidence="2">Phytanoyl-CoA dioxygenase</fullName>
    </recommendedName>
</protein>
<feature type="non-terminal residue" evidence="1">
    <location>
        <position position="1"/>
    </location>
</feature>
<evidence type="ECO:0008006" key="2">
    <source>
        <dbReference type="Google" id="ProtNLM"/>
    </source>
</evidence>
<dbReference type="PANTHER" id="PTHR40128">
    <property type="entry name" value="EXPRESSED PROTEIN"/>
    <property type="match status" value="1"/>
</dbReference>
<dbReference type="PANTHER" id="PTHR40128:SF1">
    <property type="entry name" value="PHYTANOYL-COA HYDROXYLASE"/>
    <property type="match status" value="1"/>
</dbReference>
<accession>A0A381WCI2</accession>
<dbReference type="AlphaFoldDB" id="A0A381WCI2"/>
<gene>
    <name evidence="1" type="ORF">METZ01_LOCUS103036</name>
</gene>
<dbReference type="SUPFAM" id="SSF51197">
    <property type="entry name" value="Clavaminate synthase-like"/>
    <property type="match status" value="1"/>
</dbReference>
<name>A0A381WCI2_9ZZZZ</name>
<dbReference type="Gene3D" id="2.60.120.620">
    <property type="entry name" value="q2cbj1_9rhob like domain"/>
    <property type="match status" value="1"/>
</dbReference>
<proteinExistence type="predicted"/>
<dbReference type="InterPro" id="IPR008775">
    <property type="entry name" value="Phytyl_CoA_dOase-like"/>
</dbReference>
<reference evidence="1" key="1">
    <citation type="submission" date="2018-05" db="EMBL/GenBank/DDBJ databases">
        <authorList>
            <person name="Lanie J.A."/>
            <person name="Ng W.-L."/>
            <person name="Kazmierczak K.M."/>
            <person name="Andrzejewski T.M."/>
            <person name="Davidsen T.M."/>
            <person name="Wayne K.J."/>
            <person name="Tettelin H."/>
            <person name="Glass J.I."/>
            <person name="Rusch D."/>
            <person name="Podicherti R."/>
            <person name="Tsui H.-C.T."/>
            <person name="Winkler M.E."/>
        </authorList>
    </citation>
    <scope>NUCLEOTIDE SEQUENCE</scope>
</reference>
<dbReference type="EMBL" id="UINC01011360">
    <property type="protein sequence ID" value="SVA50182.1"/>
    <property type="molecule type" value="Genomic_DNA"/>
</dbReference>
<dbReference type="Pfam" id="PF05721">
    <property type="entry name" value="PhyH"/>
    <property type="match status" value="1"/>
</dbReference>
<organism evidence="1">
    <name type="scientific">marine metagenome</name>
    <dbReference type="NCBI Taxonomy" id="408172"/>
    <lineage>
        <taxon>unclassified sequences</taxon>
        <taxon>metagenomes</taxon>
        <taxon>ecological metagenomes</taxon>
    </lineage>
</organism>
<sequence length="316" mass="35635">RGLLPRSSILETRRRLLDKAAQGGWLDPASPVERGVANPSAVCKDPEEAYMRVFRGLWADETLHRLRTHPDVMGFFDRIFDEPAFVHPMFVQRNIFPKSERFDFTSGIHQDKVHIGGATNHAMWVPLGDCPREKGSLAVAAGSHRTGVLDTKVGSGAGGMDICVPIPGTWVTGSFEVGDALIFTDTTVHQALPNRTNEVRMSFDARYQPATQQVAETNMRTYSGCGTWEDVYAGWESEDQQYYWRDFDVNVVPLDTSYHERRDQMAFEMAERGDLAARDALLRIVQRDADPEKRIRAEQLLTQLDPELDFEQPAHA</sequence>